<gene>
    <name evidence="1" type="ORF">M9H77_24157</name>
</gene>
<name>A0ACC0AWA2_CATRO</name>
<organism evidence="1 2">
    <name type="scientific">Catharanthus roseus</name>
    <name type="common">Madagascar periwinkle</name>
    <name type="synonym">Vinca rosea</name>
    <dbReference type="NCBI Taxonomy" id="4058"/>
    <lineage>
        <taxon>Eukaryota</taxon>
        <taxon>Viridiplantae</taxon>
        <taxon>Streptophyta</taxon>
        <taxon>Embryophyta</taxon>
        <taxon>Tracheophyta</taxon>
        <taxon>Spermatophyta</taxon>
        <taxon>Magnoliopsida</taxon>
        <taxon>eudicotyledons</taxon>
        <taxon>Gunneridae</taxon>
        <taxon>Pentapetalae</taxon>
        <taxon>asterids</taxon>
        <taxon>lamiids</taxon>
        <taxon>Gentianales</taxon>
        <taxon>Apocynaceae</taxon>
        <taxon>Rauvolfioideae</taxon>
        <taxon>Vinceae</taxon>
        <taxon>Catharanthinae</taxon>
        <taxon>Catharanthus</taxon>
    </lineage>
</organism>
<evidence type="ECO:0000313" key="1">
    <source>
        <dbReference type="EMBL" id="KAI5664834.1"/>
    </source>
</evidence>
<evidence type="ECO:0000313" key="2">
    <source>
        <dbReference type="Proteomes" id="UP001060085"/>
    </source>
</evidence>
<accession>A0ACC0AWA2</accession>
<sequence>MKTSFRPGLKFVENQVNGFSRLHCTWLVPRTRASFDDVDGFLTLRVDPLEEGRSTLRAWPKPPVLTSDMGVRLFVIERSYGVWLVLTTRCQNLVPMDSFWGSRLCPWNPSVAFHVLLNLGVEAALMCLDSLRLPSCARNPDVGSSISFVKTLKENVFL</sequence>
<dbReference type="Proteomes" id="UP001060085">
    <property type="component" value="Linkage Group LG05"/>
</dbReference>
<protein>
    <submittedName>
        <fullName evidence="1">Uncharacterized protein</fullName>
    </submittedName>
</protein>
<reference evidence="2" key="1">
    <citation type="journal article" date="2023" name="Nat. Plants">
        <title>Single-cell RNA sequencing provides a high-resolution roadmap for understanding the multicellular compartmentation of specialized metabolism.</title>
        <authorList>
            <person name="Sun S."/>
            <person name="Shen X."/>
            <person name="Li Y."/>
            <person name="Li Y."/>
            <person name="Wang S."/>
            <person name="Li R."/>
            <person name="Zhang H."/>
            <person name="Shen G."/>
            <person name="Guo B."/>
            <person name="Wei J."/>
            <person name="Xu J."/>
            <person name="St-Pierre B."/>
            <person name="Chen S."/>
            <person name="Sun C."/>
        </authorList>
    </citation>
    <scope>NUCLEOTIDE SEQUENCE [LARGE SCALE GENOMIC DNA]</scope>
</reference>
<proteinExistence type="predicted"/>
<keyword evidence="2" id="KW-1185">Reference proteome</keyword>
<dbReference type="EMBL" id="CM044705">
    <property type="protein sequence ID" value="KAI5664834.1"/>
    <property type="molecule type" value="Genomic_DNA"/>
</dbReference>
<comment type="caution">
    <text evidence="1">The sequence shown here is derived from an EMBL/GenBank/DDBJ whole genome shotgun (WGS) entry which is preliminary data.</text>
</comment>